<protein>
    <submittedName>
        <fullName evidence="1">8289_t:CDS:1</fullName>
    </submittedName>
</protein>
<evidence type="ECO:0000313" key="1">
    <source>
        <dbReference type="EMBL" id="CAG8606286.1"/>
    </source>
</evidence>
<gene>
    <name evidence="1" type="ORF">SCALOS_LOCUS7111</name>
</gene>
<sequence>KTTPAMRKQIIHMINNQCLLIIKVSQHFQLASSTVQSIVNRFNEENRITFKARDTTIVQRKEYVDNIFQENIDMYNDVIYINKSGFNLHLTHSQGHASSGKPAIKEIVKQYGKNITII</sequence>
<feature type="non-terminal residue" evidence="1">
    <location>
        <position position="1"/>
    </location>
</feature>
<evidence type="ECO:0000313" key="2">
    <source>
        <dbReference type="Proteomes" id="UP000789860"/>
    </source>
</evidence>
<proteinExistence type="predicted"/>
<feature type="non-terminal residue" evidence="1">
    <location>
        <position position="118"/>
    </location>
</feature>
<keyword evidence="2" id="KW-1185">Reference proteome</keyword>
<comment type="caution">
    <text evidence="1">The sequence shown here is derived from an EMBL/GenBank/DDBJ whole genome shotgun (WGS) entry which is preliminary data.</text>
</comment>
<dbReference type="Proteomes" id="UP000789860">
    <property type="component" value="Unassembled WGS sequence"/>
</dbReference>
<dbReference type="EMBL" id="CAJVPM010015200">
    <property type="protein sequence ID" value="CAG8606286.1"/>
    <property type="molecule type" value="Genomic_DNA"/>
</dbReference>
<organism evidence="1 2">
    <name type="scientific">Scutellospora calospora</name>
    <dbReference type="NCBI Taxonomy" id="85575"/>
    <lineage>
        <taxon>Eukaryota</taxon>
        <taxon>Fungi</taxon>
        <taxon>Fungi incertae sedis</taxon>
        <taxon>Mucoromycota</taxon>
        <taxon>Glomeromycotina</taxon>
        <taxon>Glomeromycetes</taxon>
        <taxon>Diversisporales</taxon>
        <taxon>Gigasporaceae</taxon>
        <taxon>Scutellospora</taxon>
    </lineage>
</organism>
<accession>A0ACA9MPY6</accession>
<reference evidence="1" key="1">
    <citation type="submission" date="2021-06" db="EMBL/GenBank/DDBJ databases">
        <authorList>
            <person name="Kallberg Y."/>
            <person name="Tangrot J."/>
            <person name="Rosling A."/>
        </authorList>
    </citation>
    <scope>NUCLEOTIDE SEQUENCE</scope>
    <source>
        <strain evidence="1">AU212A</strain>
    </source>
</reference>
<name>A0ACA9MPY6_9GLOM</name>